<dbReference type="GO" id="GO:0070930">
    <property type="term" value="P:trans-translation-dependent protein tagging"/>
    <property type="evidence" value="ECO:0007669"/>
    <property type="project" value="TreeGrafter"/>
</dbReference>
<dbReference type="InterPro" id="IPR023620">
    <property type="entry name" value="SmpB"/>
</dbReference>
<keyword evidence="2" id="KW-0694">RNA-binding</keyword>
<dbReference type="PANTHER" id="PTHR30308:SF2">
    <property type="entry name" value="SSRA-BINDING PROTEIN"/>
    <property type="match status" value="1"/>
</dbReference>
<reference evidence="4 5" key="1">
    <citation type="submission" date="2018-06" db="EMBL/GenBank/DDBJ databases">
        <authorList>
            <consortium name="Pathogen Informatics"/>
            <person name="Doyle S."/>
        </authorList>
    </citation>
    <scope>NUCLEOTIDE SEQUENCE [LARGE SCALE GENOMIC DNA]</scope>
    <source>
        <strain evidence="4 5">NCTC12961</strain>
    </source>
</reference>
<evidence type="ECO:0000256" key="2">
    <source>
        <dbReference type="ARBA" id="ARBA00022884"/>
    </source>
</evidence>
<evidence type="ECO:0000313" key="5">
    <source>
        <dbReference type="Proteomes" id="UP000248897"/>
    </source>
</evidence>
<dbReference type="SUPFAM" id="SSF74982">
    <property type="entry name" value="Small protein B (SmpB)"/>
    <property type="match status" value="1"/>
</dbReference>
<dbReference type="Pfam" id="PF01668">
    <property type="entry name" value="SmpB"/>
    <property type="match status" value="1"/>
</dbReference>
<protein>
    <submittedName>
        <fullName evidence="4">Small protein B</fullName>
    </submittedName>
</protein>
<feature type="compositionally biased region" description="Basic and acidic residues" evidence="3">
    <location>
        <begin position="17"/>
        <end position="33"/>
    </location>
</feature>
<dbReference type="AlphaFoldDB" id="A0A2X4XXJ5"/>
<proteinExistence type="predicted"/>
<dbReference type="InterPro" id="IPR000037">
    <property type="entry name" value="SsrA-bd_prot"/>
</dbReference>
<name>A0A2X4XXJ5_SERPL</name>
<evidence type="ECO:0000256" key="1">
    <source>
        <dbReference type="ARBA" id="ARBA00022490"/>
    </source>
</evidence>
<sequence length="45" mass="5467">MYWKNAWAKIKIGVAKGKKEHDKRDDIKDREWQTAKSRIMKHANR</sequence>
<evidence type="ECO:0000313" key="4">
    <source>
        <dbReference type="EMBL" id="SQI44705.1"/>
    </source>
</evidence>
<organism evidence="4 5">
    <name type="scientific">Serratia plymuthica</name>
    <dbReference type="NCBI Taxonomy" id="82996"/>
    <lineage>
        <taxon>Bacteria</taxon>
        <taxon>Pseudomonadati</taxon>
        <taxon>Pseudomonadota</taxon>
        <taxon>Gammaproteobacteria</taxon>
        <taxon>Enterobacterales</taxon>
        <taxon>Yersiniaceae</taxon>
        <taxon>Serratia</taxon>
    </lineage>
</organism>
<keyword evidence="1" id="KW-0963">Cytoplasm</keyword>
<dbReference type="EMBL" id="LS483469">
    <property type="protein sequence ID" value="SQI44705.1"/>
    <property type="molecule type" value="Genomic_DNA"/>
</dbReference>
<evidence type="ECO:0000256" key="3">
    <source>
        <dbReference type="SAM" id="MobiDB-lite"/>
    </source>
</evidence>
<dbReference type="GO" id="GO:0003723">
    <property type="term" value="F:RNA binding"/>
    <property type="evidence" value="ECO:0007669"/>
    <property type="project" value="UniProtKB-KW"/>
</dbReference>
<feature type="region of interest" description="Disordered" evidence="3">
    <location>
        <begin position="15"/>
        <end position="45"/>
    </location>
</feature>
<dbReference type="Proteomes" id="UP000248897">
    <property type="component" value="Chromosome 1"/>
</dbReference>
<accession>A0A2X4XXJ5</accession>
<dbReference type="PANTHER" id="PTHR30308">
    <property type="entry name" value="TMRNA-BINDING COMPONENT OF TRANS-TRANSLATION TAGGING COMPLEX"/>
    <property type="match status" value="1"/>
</dbReference>
<dbReference type="GO" id="GO:0005829">
    <property type="term" value="C:cytosol"/>
    <property type="evidence" value="ECO:0007669"/>
    <property type="project" value="TreeGrafter"/>
</dbReference>
<gene>
    <name evidence="4" type="primary">smpB_2</name>
    <name evidence="4" type="ORF">NCTC12961_04581</name>
</gene>